<dbReference type="PIRSF" id="PIRSF000097">
    <property type="entry name" value="AKR"/>
    <property type="match status" value="1"/>
</dbReference>
<keyword evidence="2" id="KW-0521">NADP</keyword>
<dbReference type="EMBL" id="AZDG01000003">
    <property type="protein sequence ID" value="KRK65291.1"/>
    <property type="molecule type" value="Genomic_DNA"/>
</dbReference>
<dbReference type="GO" id="GO:0016616">
    <property type="term" value="F:oxidoreductase activity, acting on the CH-OH group of donors, NAD or NADP as acceptor"/>
    <property type="evidence" value="ECO:0007669"/>
    <property type="project" value="UniProtKB-ARBA"/>
</dbReference>
<dbReference type="InterPro" id="IPR036812">
    <property type="entry name" value="NAD(P)_OxRdtase_dom_sf"/>
</dbReference>
<dbReference type="PATRIC" id="fig|1423811.3.peg.1383"/>
<dbReference type="PROSITE" id="PS00062">
    <property type="entry name" value="ALDOKETO_REDUCTASE_2"/>
    <property type="match status" value="1"/>
</dbReference>
<dbReference type="PRINTS" id="PR00069">
    <property type="entry name" value="ALDKETRDTASE"/>
</dbReference>
<comment type="caution">
    <text evidence="8">The sequence shown here is derived from an EMBL/GenBank/DDBJ whole genome shotgun (WGS) entry which is preliminary data.</text>
</comment>
<dbReference type="RefSeq" id="WP_057764274.1">
    <property type="nucleotide sequence ID" value="NZ_AZDG01000003.1"/>
</dbReference>
<keyword evidence="3" id="KW-0560">Oxidoreductase</keyword>
<evidence type="ECO:0000313" key="8">
    <source>
        <dbReference type="EMBL" id="KRK65291.1"/>
    </source>
</evidence>
<feature type="site" description="Lowers pKa of active site Tyr" evidence="6">
    <location>
        <position position="82"/>
    </location>
</feature>
<organism evidence="8 9">
    <name type="scientific">Companilactobacillus tucceti DSM 20183</name>
    <dbReference type="NCBI Taxonomy" id="1423811"/>
    <lineage>
        <taxon>Bacteria</taxon>
        <taxon>Bacillati</taxon>
        <taxon>Bacillota</taxon>
        <taxon>Bacilli</taxon>
        <taxon>Lactobacillales</taxon>
        <taxon>Lactobacillaceae</taxon>
        <taxon>Companilactobacillus</taxon>
    </lineage>
</organism>
<dbReference type="InterPro" id="IPR018170">
    <property type="entry name" value="Aldo/ket_reductase_CS"/>
</dbReference>
<sequence length="294" mass="33508">MSLNIESCVTLNNGVKMPQLGMGVWQVNNTQAAQSVEWALKHGYKAIDTAKQYGNEKGVGIGLKKGLADNNLKREDIFLTTKIYNGDQGYESTLEQFEGQLKNLQTDYVDLLLIHWPVDGTYLSTWKALEEIYRQGKARAIGVSNFNITKLQDILKTASVKPAVNQMEFHPLCQEEDIKNFCDEQNIYLEAWSPLGSGSVLKDTRLQKIADKYNKSVAQVILRWDLQRDIITIPKSSHEARIEQNADIFDFELSDDDVNEINGFDLDKRSLWYGSFTWHGNPDGYKDSVEEWDD</sequence>
<dbReference type="Gene3D" id="3.20.20.100">
    <property type="entry name" value="NADP-dependent oxidoreductase domain"/>
    <property type="match status" value="1"/>
</dbReference>
<dbReference type="FunFam" id="3.20.20.100:FF:000015">
    <property type="entry name" value="Oxidoreductase, aldo/keto reductase family"/>
    <property type="match status" value="1"/>
</dbReference>
<comment type="similarity">
    <text evidence="1">Belongs to the aldo/keto reductase family.</text>
</comment>
<feature type="binding site" evidence="5">
    <location>
        <position position="115"/>
    </location>
    <ligand>
        <name>substrate</name>
    </ligand>
</feature>
<evidence type="ECO:0000313" key="9">
    <source>
        <dbReference type="Proteomes" id="UP000050929"/>
    </source>
</evidence>
<evidence type="ECO:0000256" key="2">
    <source>
        <dbReference type="ARBA" id="ARBA00022857"/>
    </source>
</evidence>
<evidence type="ECO:0000256" key="6">
    <source>
        <dbReference type="PIRSR" id="PIRSR000097-3"/>
    </source>
</evidence>
<evidence type="ECO:0000259" key="7">
    <source>
        <dbReference type="Pfam" id="PF00248"/>
    </source>
</evidence>
<accession>A0A0R1J2M6</accession>
<dbReference type="Proteomes" id="UP000050929">
    <property type="component" value="Unassembled WGS sequence"/>
</dbReference>
<dbReference type="SUPFAM" id="SSF51430">
    <property type="entry name" value="NAD(P)-linked oxidoreductase"/>
    <property type="match status" value="1"/>
</dbReference>
<dbReference type="PROSITE" id="PS00063">
    <property type="entry name" value="ALDOKETO_REDUCTASE_3"/>
    <property type="match status" value="1"/>
</dbReference>
<evidence type="ECO:0000256" key="5">
    <source>
        <dbReference type="PIRSR" id="PIRSR000097-2"/>
    </source>
</evidence>
<dbReference type="CDD" id="cd19071">
    <property type="entry name" value="AKR_AKR1-5-like"/>
    <property type="match status" value="1"/>
</dbReference>
<dbReference type="AlphaFoldDB" id="A0A0R1J2M6"/>
<feature type="domain" description="NADP-dependent oxidoreductase" evidence="7">
    <location>
        <begin position="20"/>
        <end position="263"/>
    </location>
</feature>
<dbReference type="InterPro" id="IPR023210">
    <property type="entry name" value="NADP_OxRdtase_dom"/>
</dbReference>
<gene>
    <name evidence="8" type="ORF">FC72_GL001359</name>
</gene>
<protein>
    <submittedName>
        <fullName evidence="8">Oxidoreductase</fullName>
    </submittedName>
</protein>
<feature type="active site" description="Proton donor" evidence="4">
    <location>
        <position position="53"/>
    </location>
</feature>
<evidence type="ECO:0000256" key="3">
    <source>
        <dbReference type="ARBA" id="ARBA00023002"/>
    </source>
</evidence>
<dbReference type="Pfam" id="PF00248">
    <property type="entry name" value="Aldo_ket_red"/>
    <property type="match status" value="1"/>
</dbReference>
<reference evidence="8 9" key="1">
    <citation type="journal article" date="2015" name="Genome Announc.">
        <title>Expanding the biotechnology potential of lactobacilli through comparative genomics of 213 strains and associated genera.</title>
        <authorList>
            <person name="Sun Z."/>
            <person name="Harris H.M."/>
            <person name="McCann A."/>
            <person name="Guo C."/>
            <person name="Argimon S."/>
            <person name="Zhang W."/>
            <person name="Yang X."/>
            <person name="Jeffery I.B."/>
            <person name="Cooney J.C."/>
            <person name="Kagawa T.F."/>
            <person name="Liu W."/>
            <person name="Song Y."/>
            <person name="Salvetti E."/>
            <person name="Wrobel A."/>
            <person name="Rasinkangas P."/>
            <person name="Parkhill J."/>
            <person name="Rea M.C."/>
            <person name="O'Sullivan O."/>
            <person name="Ritari J."/>
            <person name="Douillard F.P."/>
            <person name="Paul Ross R."/>
            <person name="Yang R."/>
            <person name="Briner A.E."/>
            <person name="Felis G.E."/>
            <person name="de Vos W.M."/>
            <person name="Barrangou R."/>
            <person name="Klaenhammer T.R."/>
            <person name="Caufield P.W."/>
            <person name="Cui Y."/>
            <person name="Zhang H."/>
            <person name="O'Toole P.W."/>
        </authorList>
    </citation>
    <scope>NUCLEOTIDE SEQUENCE [LARGE SCALE GENOMIC DNA]</scope>
    <source>
        <strain evidence="8 9">DSM 20183</strain>
    </source>
</reference>
<dbReference type="PANTHER" id="PTHR43827">
    <property type="entry name" value="2,5-DIKETO-D-GLUCONIC ACID REDUCTASE"/>
    <property type="match status" value="1"/>
</dbReference>
<proteinExistence type="inferred from homology"/>
<dbReference type="STRING" id="1423811.FC72_GL001359"/>
<dbReference type="PANTHER" id="PTHR43827:SF3">
    <property type="entry name" value="NADP-DEPENDENT OXIDOREDUCTASE DOMAIN-CONTAINING PROTEIN"/>
    <property type="match status" value="1"/>
</dbReference>
<evidence type="ECO:0000256" key="4">
    <source>
        <dbReference type="PIRSR" id="PIRSR000097-1"/>
    </source>
</evidence>
<name>A0A0R1J2M6_9LACO</name>
<keyword evidence="9" id="KW-1185">Reference proteome</keyword>
<dbReference type="InterPro" id="IPR020471">
    <property type="entry name" value="AKR"/>
</dbReference>
<dbReference type="OrthoDB" id="9804790at2"/>
<evidence type="ECO:0000256" key="1">
    <source>
        <dbReference type="ARBA" id="ARBA00007905"/>
    </source>
</evidence>